<dbReference type="AlphaFoldDB" id="A0A1I8A5F5"/>
<dbReference type="Proteomes" id="UP000095287">
    <property type="component" value="Unplaced"/>
</dbReference>
<protein>
    <submittedName>
        <fullName evidence="2">Uncharacterized protein</fullName>
    </submittedName>
</protein>
<evidence type="ECO:0000313" key="1">
    <source>
        <dbReference type="Proteomes" id="UP000095287"/>
    </source>
</evidence>
<reference evidence="2" key="1">
    <citation type="submission" date="2016-11" db="UniProtKB">
        <authorList>
            <consortium name="WormBaseParasite"/>
        </authorList>
    </citation>
    <scope>IDENTIFICATION</scope>
</reference>
<organism evidence="1 2">
    <name type="scientific">Steinernema glaseri</name>
    <dbReference type="NCBI Taxonomy" id="37863"/>
    <lineage>
        <taxon>Eukaryota</taxon>
        <taxon>Metazoa</taxon>
        <taxon>Ecdysozoa</taxon>
        <taxon>Nematoda</taxon>
        <taxon>Chromadorea</taxon>
        <taxon>Rhabditida</taxon>
        <taxon>Tylenchina</taxon>
        <taxon>Panagrolaimomorpha</taxon>
        <taxon>Strongyloidoidea</taxon>
        <taxon>Steinernematidae</taxon>
        <taxon>Steinernema</taxon>
    </lineage>
</organism>
<evidence type="ECO:0000313" key="2">
    <source>
        <dbReference type="WBParaSite" id="L893_g32760.t1"/>
    </source>
</evidence>
<sequence>MEMPRRLLFAFQETRLSKNMRKQLNGHSHGRSMVDRVQEKLFQTEHLTTALPLEAIRISSLSISIPLSISTRSKWGIYARAKRIWLTKQL</sequence>
<name>A0A1I8A5F5_9BILA</name>
<dbReference type="WBParaSite" id="L893_g32760.t1">
    <property type="protein sequence ID" value="L893_g32760.t1"/>
    <property type="gene ID" value="L893_g32760"/>
</dbReference>
<keyword evidence="1" id="KW-1185">Reference proteome</keyword>
<proteinExistence type="predicted"/>
<accession>A0A1I8A5F5</accession>